<accession>A0A7H4PFU2</accession>
<protein>
    <submittedName>
        <fullName evidence="1">Cellulose biosynthesis protein BcsE</fullName>
    </submittedName>
</protein>
<organism evidence="1 2">
    <name type="scientific">Klebsiella michiganensis</name>
    <dbReference type="NCBI Taxonomy" id="1134687"/>
    <lineage>
        <taxon>Bacteria</taxon>
        <taxon>Pseudomonadati</taxon>
        <taxon>Pseudomonadota</taxon>
        <taxon>Gammaproteobacteria</taxon>
        <taxon>Enterobacterales</taxon>
        <taxon>Enterobacteriaceae</taxon>
        <taxon>Klebsiella/Raoultella group</taxon>
        <taxon>Klebsiella</taxon>
    </lineage>
</organism>
<evidence type="ECO:0000313" key="2">
    <source>
        <dbReference type="Proteomes" id="UP000254863"/>
    </source>
</evidence>
<comment type="caution">
    <text evidence="1">The sequence shown here is derived from an EMBL/GenBank/DDBJ whole genome shotgun (WGS) entry which is preliminary data.</text>
</comment>
<evidence type="ECO:0000313" key="1">
    <source>
        <dbReference type="EMBL" id="STW66769.1"/>
    </source>
</evidence>
<dbReference type="Proteomes" id="UP000254863">
    <property type="component" value="Unassembled WGS sequence"/>
</dbReference>
<sequence length="96" mass="11317">MHRDLVCSLEPGNYLFILLCAENAWQNIKSDDLCNWVEKSYRWTNYHRCSLLVLNSGHDIDKQLSPLLREYRSLSGLASIRYQGDNHLFDIAWWGE</sequence>
<name>A0A7H4PFU2_9ENTR</name>
<dbReference type="InterPro" id="IPR017745">
    <property type="entry name" value="BcsE"/>
</dbReference>
<dbReference type="GO" id="GO:0035438">
    <property type="term" value="F:cyclic-di-GMP binding"/>
    <property type="evidence" value="ECO:0007669"/>
    <property type="project" value="InterPro"/>
</dbReference>
<dbReference type="Pfam" id="PF10995">
    <property type="entry name" value="CBP_BcsE"/>
    <property type="match status" value="1"/>
</dbReference>
<dbReference type="EMBL" id="UGMS01000002">
    <property type="protein sequence ID" value="STW66769.1"/>
    <property type="molecule type" value="Genomic_DNA"/>
</dbReference>
<gene>
    <name evidence="1" type="ORF">NCTC11685_04530</name>
</gene>
<dbReference type="AlphaFoldDB" id="A0A7H4PFU2"/>
<proteinExistence type="predicted"/>
<reference evidence="1 2" key="1">
    <citation type="submission" date="2018-06" db="EMBL/GenBank/DDBJ databases">
        <authorList>
            <consortium name="Pathogen Informatics"/>
            <person name="Doyle S."/>
        </authorList>
    </citation>
    <scope>NUCLEOTIDE SEQUENCE [LARGE SCALE GENOMIC DNA]</scope>
    <source>
        <strain evidence="1 2">NCTC11685</strain>
    </source>
</reference>